<comment type="caution">
    <text evidence="5">The sequence shown here is derived from an EMBL/GenBank/DDBJ whole genome shotgun (WGS) entry which is preliminary data.</text>
</comment>
<feature type="DNA-binding region" description="H-T-H motif" evidence="2">
    <location>
        <begin position="46"/>
        <end position="65"/>
    </location>
</feature>
<proteinExistence type="predicted"/>
<dbReference type="SUPFAM" id="SSF46689">
    <property type="entry name" value="Homeodomain-like"/>
    <property type="match status" value="1"/>
</dbReference>
<dbReference type="Pfam" id="PF00440">
    <property type="entry name" value="TetR_N"/>
    <property type="match status" value="1"/>
</dbReference>
<dbReference type="PRINTS" id="PR00455">
    <property type="entry name" value="HTHTETR"/>
</dbReference>
<feature type="region of interest" description="Disordered" evidence="3">
    <location>
        <begin position="1"/>
        <end position="25"/>
    </location>
</feature>
<evidence type="ECO:0000256" key="1">
    <source>
        <dbReference type="ARBA" id="ARBA00023125"/>
    </source>
</evidence>
<dbReference type="PANTHER" id="PTHR30055">
    <property type="entry name" value="HTH-TYPE TRANSCRIPTIONAL REGULATOR RUTR"/>
    <property type="match status" value="1"/>
</dbReference>
<feature type="domain" description="HTH tetR-type" evidence="4">
    <location>
        <begin position="23"/>
        <end position="83"/>
    </location>
</feature>
<dbReference type="InterPro" id="IPR050109">
    <property type="entry name" value="HTH-type_TetR-like_transc_reg"/>
</dbReference>
<organism evidence="5 6">
    <name type="scientific">Fodinicola feengrottensis</name>
    <dbReference type="NCBI Taxonomy" id="435914"/>
    <lineage>
        <taxon>Bacteria</taxon>
        <taxon>Bacillati</taxon>
        <taxon>Actinomycetota</taxon>
        <taxon>Actinomycetes</taxon>
        <taxon>Mycobacteriales</taxon>
        <taxon>Fodinicola</taxon>
    </lineage>
</organism>
<reference evidence="6" key="1">
    <citation type="journal article" date="2019" name="Int. J. Syst. Evol. Microbiol.">
        <title>The Global Catalogue of Microorganisms (GCM) 10K type strain sequencing project: providing services to taxonomists for standard genome sequencing and annotation.</title>
        <authorList>
            <consortium name="The Broad Institute Genomics Platform"/>
            <consortium name="The Broad Institute Genome Sequencing Center for Infectious Disease"/>
            <person name="Wu L."/>
            <person name="Ma J."/>
        </authorList>
    </citation>
    <scope>NUCLEOTIDE SEQUENCE [LARGE SCALE GENOMIC DNA]</scope>
    <source>
        <strain evidence="6">JCM 14718</strain>
    </source>
</reference>
<dbReference type="InterPro" id="IPR001647">
    <property type="entry name" value="HTH_TetR"/>
</dbReference>
<accession>A0ABP4RLZ1</accession>
<evidence type="ECO:0000313" key="6">
    <source>
        <dbReference type="Proteomes" id="UP001500618"/>
    </source>
</evidence>
<dbReference type="PROSITE" id="PS50977">
    <property type="entry name" value="HTH_TETR_2"/>
    <property type="match status" value="1"/>
</dbReference>
<dbReference type="Gene3D" id="1.10.357.10">
    <property type="entry name" value="Tetracycline Repressor, domain 2"/>
    <property type="match status" value="1"/>
</dbReference>
<name>A0ABP4RLZ1_9ACTN</name>
<dbReference type="PANTHER" id="PTHR30055:SF235">
    <property type="entry name" value="TRANSCRIPTIONAL REGULATORY PROTEIN"/>
    <property type="match status" value="1"/>
</dbReference>
<keyword evidence="1 2" id="KW-0238">DNA-binding</keyword>
<sequence length="209" mass="23051">MAVANSSAQNQATTQPKRRLSRTDRRDQILAVATETFARTGYAATSLDEIATQAGISRVIVYRHFASKTELYRAALKRICDHLTAAVKVNENGDYTNDSIDALLHAATNDPAGFRLLFRHAVREPEFRSDIDAFQTTMRATAHRQLSQVINDPTWATWASTLMPQVVIDAIVIWLETGQPDPDTASQRIRLATAGIFHAATTNLPTTAT</sequence>
<dbReference type="EMBL" id="BAAANY010000001">
    <property type="protein sequence ID" value="GAA1656836.1"/>
    <property type="molecule type" value="Genomic_DNA"/>
</dbReference>
<dbReference type="RefSeq" id="WP_163569946.1">
    <property type="nucleotide sequence ID" value="NZ_BAAANY010000001.1"/>
</dbReference>
<evidence type="ECO:0000256" key="3">
    <source>
        <dbReference type="SAM" id="MobiDB-lite"/>
    </source>
</evidence>
<evidence type="ECO:0000259" key="4">
    <source>
        <dbReference type="PROSITE" id="PS50977"/>
    </source>
</evidence>
<gene>
    <name evidence="5" type="ORF">GCM10009765_02890</name>
</gene>
<keyword evidence="6" id="KW-1185">Reference proteome</keyword>
<evidence type="ECO:0000313" key="5">
    <source>
        <dbReference type="EMBL" id="GAA1656836.1"/>
    </source>
</evidence>
<protein>
    <recommendedName>
        <fullName evidence="4">HTH tetR-type domain-containing protein</fullName>
    </recommendedName>
</protein>
<dbReference type="Proteomes" id="UP001500618">
    <property type="component" value="Unassembled WGS sequence"/>
</dbReference>
<feature type="compositionally biased region" description="Polar residues" evidence="3">
    <location>
        <begin position="1"/>
        <end position="15"/>
    </location>
</feature>
<dbReference type="InterPro" id="IPR009057">
    <property type="entry name" value="Homeodomain-like_sf"/>
</dbReference>
<evidence type="ECO:0000256" key="2">
    <source>
        <dbReference type="PROSITE-ProRule" id="PRU00335"/>
    </source>
</evidence>